<feature type="domain" description="SKP1 component POZ" evidence="5">
    <location>
        <begin position="2"/>
        <end position="67"/>
    </location>
</feature>
<dbReference type="SUPFAM" id="SSF81382">
    <property type="entry name" value="Skp1 dimerisation domain-like"/>
    <property type="match status" value="1"/>
</dbReference>
<organism evidence="6 7">
    <name type="scientific">Drosophila madeirensis</name>
    <name type="common">Fruit fly</name>
    <dbReference type="NCBI Taxonomy" id="30013"/>
    <lineage>
        <taxon>Eukaryota</taxon>
        <taxon>Metazoa</taxon>
        <taxon>Ecdysozoa</taxon>
        <taxon>Arthropoda</taxon>
        <taxon>Hexapoda</taxon>
        <taxon>Insecta</taxon>
        <taxon>Pterygota</taxon>
        <taxon>Neoptera</taxon>
        <taxon>Endopterygota</taxon>
        <taxon>Diptera</taxon>
        <taxon>Brachycera</taxon>
        <taxon>Muscomorpha</taxon>
        <taxon>Ephydroidea</taxon>
        <taxon>Drosophilidae</taxon>
        <taxon>Drosophila</taxon>
        <taxon>Sophophora</taxon>
    </lineage>
</organism>
<dbReference type="InterPro" id="IPR016072">
    <property type="entry name" value="Skp1_comp_dimer"/>
</dbReference>
<evidence type="ECO:0000256" key="3">
    <source>
        <dbReference type="PIRNR" id="PIRNR028729"/>
    </source>
</evidence>
<evidence type="ECO:0000256" key="2">
    <source>
        <dbReference type="ARBA" id="ARBA00022786"/>
    </source>
</evidence>
<dbReference type="SUPFAM" id="SSF54695">
    <property type="entry name" value="POZ domain"/>
    <property type="match status" value="1"/>
</dbReference>
<dbReference type="GO" id="GO:0016301">
    <property type="term" value="F:kinase activity"/>
    <property type="evidence" value="ECO:0007669"/>
    <property type="project" value="UniProtKB-KW"/>
</dbReference>
<dbReference type="Proteomes" id="UP001500889">
    <property type="component" value="Chromosome J"/>
</dbReference>
<evidence type="ECO:0000313" key="6">
    <source>
        <dbReference type="EMBL" id="BFF96826.1"/>
    </source>
</evidence>
<dbReference type="PANTHER" id="PTHR11165">
    <property type="entry name" value="SKP1"/>
    <property type="match status" value="1"/>
</dbReference>
<evidence type="ECO:0000313" key="7">
    <source>
        <dbReference type="Proteomes" id="UP001500889"/>
    </source>
</evidence>
<feature type="domain" description="SKP1 component dimerisation" evidence="4">
    <location>
        <begin position="104"/>
        <end position="149"/>
    </location>
</feature>
<dbReference type="InterPro" id="IPR036296">
    <property type="entry name" value="SKP1-like_dim_sf"/>
</dbReference>
<keyword evidence="6" id="KW-0808">Transferase</keyword>
<dbReference type="InterPro" id="IPR016897">
    <property type="entry name" value="SKP1"/>
</dbReference>
<dbReference type="InterPro" id="IPR001232">
    <property type="entry name" value="SKP1-like"/>
</dbReference>
<proteinExistence type="inferred from homology"/>
<dbReference type="SMART" id="SM00512">
    <property type="entry name" value="Skp1"/>
    <property type="match status" value="1"/>
</dbReference>
<accession>A0AAU9FMS8</accession>
<keyword evidence="6" id="KW-0418">Kinase</keyword>
<protein>
    <submittedName>
        <fullName evidence="6">S-phase kinase-associated protein 1-like</fullName>
    </submittedName>
</protein>
<evidence type="ECO:0000259" key="4">
    <source>
        <dbReference type="Pfam" id="PF01466"/>
    </source>
</evidence>
<name>A0AAU9FMS8_DROMD</name>
<keyword evidence="2 3" id="KW-0833">Ubl conjugation pathway</keyword>
<dbReference type="AlphaFoldDB" id="A0AAU9FMS8"/>
<reference evidence="6 7" key="1">
    <citation type="submission" date="2024-02" db="EMBL/GenBank/DDBJ databases">
        <title>A chromosome-level genome assembly of Drosophila madeirensis, a fruit fly species endemic to Madeira island.</title>
        <authorList>
            <person name="Tomihara K."/>
            <person name="Llopart A."/>
            <person name="Yamamoto D."/>
        </authorList>
    </citation>
    <scope>NUCLEOTIDE SEQUENCE [LARGE SCALE GENOMIC DNA]</scope>
    <source>
        <strain evidence="6 7">RF1</strain>
    </source>
</reference>
<dbReference type="Gene3D" id="3.30.710.10">
    <property type="entry name" value="Potassium Channel Kv1.1, Chain A"/>
    <property type="match status" value="1"/>
</dbReference>
<dbReference type="Pfam" id="PF01466">
    <property type="entry name" value="Skp1"/>
    <property type="match status" value="1"/>
</dbReference>
<dbReference type="InterPro" id="IPR016073">
    <property type="entry name" value="Skp1_comp_POZ"/>
</dbReference>
<dbReference type="InterPro" id="IPR011333">
    <property type="entry name" value="SKP1/BTB/POZ_sf"/>
</dbReference>
<comment type="pathway">
    <text evidence="3">Protein modification; protein ubiquitination.</text>
</comment>
<keyword evidence="7" id="KW-1185">Reference proteome</keyword>
<dbReference type="EMBL" id="AP029265">
    <property type="protein sequence ID" value="BFF96826.1"/>
    <property type="molecule type" value="Genomic_DNA"/>
</dbReference>
<sequence>MPKIKLQSSEGEIFDVDMEIAKCLGTIKFMLEDCKLENDENETIVPLTKVNSFVLRIVLNWAEYHKDDPELPEHDLGPWDADLLKVDQGTLFELIMAANYLDVKGLLTLCCKTVANMIKGKTPEEMRQTFNITNDFTPAEEAMLQENEWNEME</sequence>
<dbReference type="PIRSF" id="PIRSF028729">
    <property type="entry name" value="E3_ubiquit_lig_SCF_Skp"/>
    <property type="match status" value="1"/>
</dbReference>
<comment type="similarity">
    <text evidence="1 3">Belongs to the SKP1 family.</text>
</comment>
<dbReference type="FunFam" id="3.30.710.10:FF:000026">
    <property type="entry name" value="E3 ubiquitin ligase complex SCF subunit"/>
    <property type="match status" value="1"/>
</dbReference>
<gene>
    <name evidence="6" type="ORF">DMAD_05374</name>
</gene>
<evidence type="ECO:0000256" key="1">
    <source>
        <dbReference type="ARBA" id="ARBA00009993"/>
    </source>
</evidence>
<dbReference type="Pfam" id="PF03931">
    <property type="entry name" value="Skp1_POZ"/>
    <property type="match status" value="1"/>
</dbReference>
<evidence type="ECO:0000259" key="5">
    <source>
        <dbReference type="Pfam" id="PF03931"/>
    </source>
</evidence>
<dbReference type="CDD" id="cd18322">
    <property type="entry name" value="BTB_POZ_SKP1"/>
    <property type="match status" value="1"/>
</dbReference>
<dbReference type="GO" id="GO:0006511">
    <property type="term" value="P:ubiquitin-dependent protein catabolic process"/>
    <property type="evidence" value="ECO:0007669"/>
    <property type="project" value="InterPro"/>
</dbReference>